<gene>
    <name evidence="3" type="primary">LOC115757293</name>
</gene>
<evidence type="ECO:0000313" key="2">
    <source>
        <dbReference type="Proteomes" id="UP000827889"/>
    </source>
</evidence>
<organism evidence="2 3">
    <name type="scientific">Rhodamnia argentea</name>
    <dbReference type="NCBI Taxonomy" id="178133"/>
    <lineage>
        <taxon>Eukaryota</taxon>
        <taxon>Viridiplantae</taxon>
        <taxon>Streptophyta</taxon>
        <taxon>Embryophyta</taxon>
        <taxon>Tracheophyta</taxon>
        <taxon>Spermatophyta</taxon>
        <taxon>Magnoliopsida</taxon>
        <taxon>eudicotyledons</taxon>
        <taxon>Gunneridae</taxon>
        <taxon>Pentapetalae</taxon>
        <taxon>rosids</taxon>
        <taxon>malvids</taxon>
        <taxon>Myrtales</taxon>
        <taxon>Myrtaceae</taxon>
        <taxon>Myrtoideae</taxon>
        <taxon>Myrteae</taxon>
        <taxon>Australasian group</taxon>
        <taxon>Rhodamnia</taxon>
    </lineage>
</organism>
<name>A0A8B8R1I4_9MYRT</name>
<dbReference type="GeneID" id="115757293"/>
<dbReference type="Proteomes" id="UP000827889">
    <property type="component" value="Chromosome 9"/>
</dbReference>
<dbReference type="KEGG" id="rarg:115757293"/>
<accession>A0A8B8R1I4</accession>
<dbReference type="OrthoDB" id="783496at2759"/>
<evidence type="ECO:0000256" key="1">
    <source>
        <dbReference type="SAM" id="MobiDB-lite"/>
    </source>
</evidence>
<sequence length="96" mass="10274">MANSRIARFVMEAAPPQFVSVMRHRTSQMLDTISEEERDVGPSGPRRSPPKSLASACMPSSSLTARASGTASFGTATANSGNFFRGVDRSLSMFES</sequence>
<proteinExistence type="predicted"/>
<dbReference type="PANTHER" id="PTHR35101">
    <property type="entry name" value="OS02G0162600 PROTEIN"/>
    <property type="match status" value="1"/>
</dbReference>
<dbReference type="PANTHER" id="PTHR35101:SF12">
    <property type="entry name" value="OS02G0162600 PROTEIN"/>
    <property type="match status" value="1"/>
</dbReference>
<dbReference type="AlphaFoldDB" id="A0A8B8R1I4"/>
<reference evidence="3" key="1">
    <citation type="submission" date="2025-08" db="UniProtKB">
        <authorList>
            <consortium name="RefSeq"/>
        </authorList>
    </citation>
    <scope>IDENTIFICATION</scope>
    <source>
        <tissue evidence="3">Leaf</tissue>
    </source>
</reference>
<evidence type="ECO:0000313" key="3">
    <source>
        <dbReference type="RefSeq" id="XP_030553334.1"/>
    </source>
</evidence>
<feature type="region of interest" description="Disordered" evidence="1">
    <location>
        <begin position="32"/>
        <end position="60"/>
    </location>
</feature>
<protein>
    <submittedName>
        <fullName evidence="3">Uncharacterized protein LOC115757293</fullName>
    </submittedName>
</protein>
<dbReference type="RefSeq" id="XP_030553334.1">
    <property type="nucleotide sequence ID" value="XM_030697474.2"/>
</dbReference>
<keyword evidence="2" id="KW-1185">Reference proteome</keyword>